<proteinExistence type="predicted"/>
<dbReference type="InterPro" id="IPR009057">
    <property type="entry name" value="Homeodomain-like_sf"/>
</dbReference>
<comment type="caution">
    <text evidence="8">The sequence shown here is derived from an EMBL/GenBank/DDBJ whole genome shotgun (WGS) entry which is preliminary data.</text>
</comment>
<evidence type="ECO:0000256" key="5">
    <source>
        <dbReference type="PROSITE-ProRule" id="PRU00335"/>
    </source>
</evidence>
<feature type="region of interest" description="Disordered" evidence="6">
    <location>
        <begin position="1"/>
        <end position="23"/>
    </location>
</feature>
<dbReference type="Proteomes" id="UP001596028">
    <property type="component" value="Unassembled WGS sequence"/>
</dbReference>
<keyword evidence="3 5" id="KW-0238">DNA-binding</keyword>
<organism evidence="8 9">
    <name type="scientific">Cohnella hongkongensis</name>
    <dbReference type="NCBI Taxonomy" id="178337"/>
    <lineage>
        <taxon>Bacteria</taxon>
        <taxon>Bacillati</taxon>
        <taxon>Bacillota</taxon>
        <taxon>Bacilli</taxon>
        <taxon>Bacillales</taxon>
        <taxon>Paenibacillaceae</taxon>
        <taxon>Cohnella</taxon>
    </lineage>
</organism>
<keyword evidence="1" id="KW-0678">Repressor</keyword>
<dbReference type="SUPFAM" id="SSF46689">
    <property type="entry name" value="Homeodomain-like"/>
    <property type="match status" value="1"/>
</dbReference>
<evidence type="ECO:0000313" key="9">
    <source>
        <dbReference type="Proteomes" id="UP001596028"/>
    </source>
</evidence>
<evidence type="ECO:0000256" key="6">
    <source>
        <dbReference type="SAM" id="MobiDB-lite"/>
    </source>
</evidence>
<keyword evidence="2" id="KW-0805">Transcription regulation</keyword>
<dbReference type="InterPro" id="IPR001647">
    <property type="entry name" value="HTH_TetR"/>
</dbReference>
<evidence type="ECO:0000256" key="1">
    <source>
        <dbReference type="ARBA" id="ARBA00022491"/>
    </source>
</evidence>
<dbReference type="RefSeq" id="WP_378096848.1">
    <property type="nucleotide sequence ID" value="NZ_JBHSEP010000009.1"/>
</dbReference>
<reference evidence="9" key="1">
    <citation type="journal article" date="2019" name="Int. J. Syst. Evol. Microbiol.">
        <title>The Global Catalogue of Microorganisms (GCM) 10K type strain sequencing project: providing services to taxonomists for standard genome sequencing and annotation.</title>
        <authorList>
            <consortium name="The Broad Institute Genomics Platform"/>
            <consortium name="The Broad Institute Genome Sequencing Center for Infectious Disease"/>
            <person name="Wu L."/>
            <person name="Ma J."/>
        </authorList>
    </citation>
    <scope>NUCLEOTIDE SEQUENCE [LARGE SCALE GENOMIC DNA]</scope>
    <source>
        <strain evidence="9">CCUG 49571</strain>
    </source>
</reference>
<evidence type="ECO:0000256" key="3">
    <source>
        <dbReference type="ARBA" id="ARBA00023125"/>
    </source>
</evidence>
<dbReference type="PROSITE" id="PS50977">
    <property type="entry name" value="HTH_TETR_2"/>
    <property type="match status" value="1"/>
</dbReference>
<evidence type="ECO:0000256" key="2">
    <source>
        <dbReference type="ARBA" id="ARBA00023015"/>
    </source>
</evidence>
<feature type="DNA-binding region" description="H-T-H motif" evidence="5">
    <location>
        <begin position="43"/>
        <end position="62"/>
    </location>
</feature>
<name>A0ABV9FGJ9_9BACL</name>
<dbReference type="InterPro" id="IPR023772">
    <property type="entry name" value="DNA-bd_HTH_TetR-type_CS"/>
</dbReference>
<dbReference type="PRINTS" id="PR00455">
    <property type="entry name" value="HTHTETR"/>
</dbReference>
<gene>
    <name evidence="8" type="ORF">ACFO3S_13710</name>
</gene>
<dbReference type="PANTHER" id="PTHR30055:SF175">
    <property type="entry name" value="HTH-TYPE TRANSCRIPTIONAL REPRESSOR KSTR2"/>
    <property type="match status" value="1"/>
</dbReference>
<keyword evidence="4" id="KW-0804">Transcription</keyword>
<accession>A0ABV9FGJ9</accession>
<evidence type="ECO:0000256" key="4">
    <source>
        <dbReference type="ARBA" id="ARBA00023163"/>
    </source>
</evidence>
<feature type="compositionally biased region" description="Basic residues" evidence="6">
    <location>
        <begin position="1"/>
        <end position="11"/>
    </location>
</feature>
<dbReference type="PROSITE" id="PS01081">
    <property type="entry name" value="HTH_TETR_1"/>
    <property type="match status" value="1"/>
</dbReference>
<dbReference type="EMBL" id="JBHSEP010000009">
    <property type="protein sequence ID" value="MFC4599304.1"/>
    <property type="molecule type" value="Genomic_DNA"/>
</dbReference>
<dbReference type="PANTHER" id="PTHR30055">
    <property type="entry name" value="HTH-TYPE TRANSCRIPTIONAL REGULATOR RUTR"/>
    <property type="match status" value="1"/>
</dbReference>
<evidence type="ECO:0000259" key="7">
    <source>
        <dbReference type="PROSITE" id="PS50977"/>
    </source>
</evidence>
<protein>
    <submittedName>
        <fullName evidence="8">TetR/AcrR family transcriptional regulator</fullName>
    </submittedName>
</protein>
<dbReference type="Gene3D" id="1.10.357.10">
    <property type="entry name" value="Tetracycline Repressor, domain 2"/>
    <property type="match status" value="1"/>
</dbReference>
<evidence type="ECO:0000313" key="8">
    <source>
        <dbReference type="EMBL" id="MFC4599304.1"/>
    </source>
</evidence>
<keyword evidence="9" id="KW-1185">Reference proteome</keyword>
<dbReference type="InterPro" id="IPR036271">
    <property type="entry name" value="Tet_transcr_reg_TetR-rel_C_sf"/>
</dbReference>
<dbReference type="Gene3D" id="1.10.10.60">
    <property type="entry name" value="Homeodomain-like"/>
    <property type="match status" value="1"/>
</dbReference>
<feature type="domain" description="HTH tetR-type" evidence="7">
    <location>
        <begin position="20"/>
        <end position="80"/>
    </location>
</feature>
<dbReference type="Pfam" id="PF00440">
    <property type="entry name" value="TetR_N"/>
    <property type="match status" value="1"/>
</dbReference>
<dbReference type="SUPFAM" id="SSF48498">
    <property type="entry name" value="Tetracyclin repressor-like, C-terminal domain"/>
    <property type="match status" value="1"/>
</dbReference>
<dbReference type="InterPro" id="IPR050109">
    <property type="entry name" value="HTH-type_TetR-like_transc_reg"/>
</dbReference>
<sequence>MSAPRSKRPPGRPRSETGNPSMRDKVLQTASALFMDLGYEPVSVNMIAERAGVTKASVYYYFTNKSVLFTAAVTEMMLRIRAATERIIEENETLRERLVRIALSKMTKSQSHVEFESLMREAMPSLSEEQRAEIRRAETGIHEALAAEFARAMEGGEIRRDRPMLLSHAFSALLMIGSRERIGEEAFAPEQLAPAVVDLFLNGAGKSGFEP</sequence>